<feature type="region of interest" description="Disordered" evidence="1">
    <location>
        <begin position="238"/>
        <end position="287"/>
    </location>
</feature>
<evidence type="ECO:0000256" key="1">
    <source>
        <dbReference type="SAM" id="MobiDB-lite"/>
    </source>
</evidence>
<feature type="compositionally biased region" description="Basic and acidic residues" evidence="1">
    <location>
        <begin position="132"/>
        <end position="158"/>
    </location>
</feature>
<keyword evidence="3" id="KW-1185">Reference proteome</keyword>
<evidence type="ECO:0000313" key="3">
    <source>
        <dbReference type="Proteomes" id="UP001175271"/>
    </source>
</evidence>
<comment type="caution">
    <text evidence="2">The sequence shown here is derived from an EMBL/GenBank/DDBJ whole genome shotgun (WGS) entry which is preliminary data.</text>
</comment>
<dbReference type="AlphaFoldDB" id="A0AA39MCM4"/>
<dbReference type="Proteomes" id="UP001175271">
    <property type="component" value="Unassembled WGS sequence"/>
</dbReference>
<organism evidence="2 3">
    <name type="scientific">Steinernema hermaphroditum</name>
    <dbReference type="NCBI Taxonomy" id="289476"/>
    <lineage>
        <taxon>Eukaryota</taxon>
        <taxon>Metazoa</taxon>
        <taxon>Ecdysozoa</taxon>
        <taxon>Nematoda</taxon>
        <taxon>Chromadorea</taxon>
        <taxon>Rhabditida</taxon>
        <taxon>Tylenchina</taxon>
        <taxon>Panagrolaimomorpha</taxon>
        <taxon>Strongyloidoidea</taxon>
        <taxon>Steinernematidae</taxon>
        <taxon>Steinernema</taxon>
    </lineage>
</organism>
<proteinExistence type="predicted"/>
<reference evidence="2" key="1">
    <citation type="submission" date="2023-06" db="EMBL/GenBank/DDBJ databases">
        <title>Genomic analysis of the entomopathogenic nematode Steinernema hermaphroditum.</title>
        <authorList>
            <person name="Schwarz E.M."/>
            <person name="Heppert J.K."/>
            <person name="Baniya A."/>
            <person name="Schwartz H.T."/>
            <person name="Tan C.-H."/>
            <person name="Antoshechkin I."/>
            <person name="Sternberg P.W."/>
            <person name="Goodrich-Blair H."/>
            <person name="Dillman A.R."/>
        </authorList>
    </citation>
    <scope>NUCLEOTIDE SEQUENCE</scope>
    <source>
        <strain evidence="2">PS9179</strain>
        <tissue evidence="2">Whole animal</tissue>
    </source>
</reference>
<feature type="compositionally biased region" description="Basic and acidic residues" evidence="1">
    <location>
        <begin position="63"/>
        <end position="106"/>
    </location>
</feature>
<dbReference type="EMBL" id="JAUCMV010000001">
    <property type="protein sequence ID" value="KAK0429317.1"/>
    <property type="molecule type" value="Genomic_DNA"/>
</dbReference>
<feature type="region of interest" description="Disordered" evidence="1">
    <location>
        <begin position="124"/>
        <end position="179"/>
    </location>
</feature>
<feature type="region of interest" description="Disordered" evidence="1">
    <location>
        <begin position="53"/>
        <end position="108"/>
    </location>
</feature>
<evidence type="ECO:0000313" key="2">
    <source>
        <dbReference type="EMBL" id="KAK0429317.1"/>
    </source>
</evidence>
<name>A0AA39MCM4_9BILA</name>
<sequence length="287" mass="32471">MLPCCEIIRSTVCEPLKPILEKCPLNPLLEKCPIKCTLLQHCVKNEKQSHLKENLAMENPNLEVEKEKEDFDASSDKSLTRQEKKSKEKDSKKDSKEARRSKERELLNLQLEGTLVAMAEATPETISPSADVDGHNEKPKTSKDRSGRRERKVRDPRRYTPLPRYVPDSDGSESQMAAEIEQERLDSTVFQRLLTDNMVIVGVPSPQAPKIADHVKQMREHAGCSGAGLVRLYNSSHETPKKFVRDRKRSPTPPPTATKRRRSCTRKIPDPVGDIITMWGNSATPKK</sequence>
<accession>A0AA39MCM4</accession>
<gene>
    <name evidence="2" type="ORF">QR680_011315</name>
</gene>
<protein>
    <submittedName>
        <fullName evidence="2">Uncharacterized protein</fullName>
    </submittedName>
</protein>